<feature type="compositionally biased region" description="Polar residues" evidence="6">
    <location>
        <begin position="94"/>
        <end position="111"/>
    </location>
</feature>
<dbReference type="GO" id="GO:0005737">
    <property type="term" value="C:cytoplasm"/>
    <property type="evidence" value="ECO:0007669"/>
    <property type="project" value="TreeGrafter"/>
</dbReference>
<reference evidence="8" key="2">
    <citation type="submission" date="2023-06" db="EMBL/GenBank/DDBJ databases">
        <authorList>
            <consortium name="Lawrence Berkeley National Laboratory"/>
            <person name="Haridas S."/>
            <person name="Hensen N."/>
            <person name="Bonometti L."/>
            <person name="Westerberg I."/>
            <person name="Brannstrom I.O."/>
            <person name="Guillou S."/>
            <person name="Cros-Aarteil S."/>
            <person name="Calhoun S."/>
            <person name="Kuo A."/>
            <person name="Mondo S."/>
            <person name="Pangilinan J."/>
            <person name="Riley R."/>
            <person name="Labutti K."/>
            <person name="Andreopoulos B."/>
            <person name="Lipzen A."/>
            <person name="Chen C."/>
            <person name="Yanf M."/>
            <person name="Daum C."/>
            <person name="Ng V."/>
            <person name="Clum A."/>
            <person name="Steindorff A."/>
            <person name="Ohm R."/>
            <person name="Martin F."/>
            <person name="Silar P."/>
            <person name="Natvig D."/>
            <person name="Lalanne C."/>
            <person name="Gautier V."/>
            <person name="Ament-Velasquez S.L."/>
            <person name="Kruys A."/>
            <person name="Hutchinson M.I."/>
            <person name="Powell A.J."/>
            <person name="Barry K."/>
            <person name="Miller A.N."/>
            <person name="Grigoriev I.V."/>
            <person name="Debuchy R."/>
            <person name="Gladieux P."/>
            <person name="Thoren M.H."/>
            <person name="Johannesson H."/>
        </authorList>
    </citation>
    <scope>NUCLEOTIDE SEQUENCE</scope>
    <source>
        <strain evidence="8">CBS 955.72</strain>
    </source>
</reference>
<dbReference type="Pfam" id="PF00069">
    <property type="entry name" value="Pkinase"/>
    <property type="match status" value="1"/>
</dbReference>
<evidence type="ECO:0000259" key="7">
    <source>
        <dbReference type="PROSITE" id="PS50011"/>
    </source>
</evidence>
<dbReference type="SUPFAM" id="SSF56112">
    <property type="entry name" value="Protein kinase-like (PK-like)"/>
    <property type="match status" value="1"/>
</dbReference>
<comment type="similarity">
    <text evidence="5">Belongs to the protein kinase superfamily. Ser/Thr protein kinase family. GCN2 subfamily.</text>
</comment>
<evidence type="ECO:0000256" key="1">
    <source>
        <dbReference type="ARBA" id="ARBA00022679"/>
    </source>
</evidence>
<dbReference type="Gene3D" id="3.30.200.20">
    <property type="entry name" value="Phosphorylase Kinase, domain 1"/>
    <property type="match status" value="1"/>
</dbReference>
<dbReference type="FunFam" id="3.30.200.20:FF:000611">
    <property type="entry name" value="Protein kinase, putative"/>
    <property type="match status" value="1"/>
</dbReference>
<dbReference type="PROSITE" id="PS50011">
    <property type="entry name" value="PROTEIN_KINASE_DOM"/>
    <property type="match status" value="1"/>
</dbReference>
<protein>
    <recommendedName>
        <fullName evidence="7">Protein kinase domain-containing protein</fullName>
    </recommendedName>
</protein>
<evidence type="ECO:0000256" key="2">
    <source>
        <dbReference type="ARBA" id="ARBA00022741"/>
    </source>
</evidence>
<dbReference type="InterPro" id="IPR008271">
    <property type="entry name" value="Ser/Thr_kinase_AS"/>
</dbReference>
<dbReference type="GO" id="GO:0005524">
    <property type="term" value="F:ATP binding"/>
    <property type="evidence" value="ECO:0007669"/>
    <property type="project" value="UniProtKB-KW"/>
</dbReference>
<dbReference type="PANTHER" id="PTHR11042">
    <property type="entry name" value="EUKARYOTIC TRANSLATION INITIATION FACTOR 2-ALPHA KINASE EIF2-ALPHA KINASE -RELATED"/>
    <property type="match status" value="1"/>
</dbReference>
<reference evidence="8" key="1">
    <citation type="journal article" date="2023" name="Mol. Phylogenet. Evol.">
        <title>Genome-scale phylogeny and comparative genomics of the fungal order Sordariales.</title>
        <authorList>
            <person name="Hensen N."/>
            <person name="Bonometti L."/>
            <person name="Westerberg I."/>
            <person name="Brannstrom I.O."/>
            <person name="Guillou S."/>
            <person name="Cros-Aarteil S."/>
            <person name="Calhoun S."/>
            <person name="Haridas S."/>
            <person name="Kuo A."/>
            <person name="Mondo S."/>
            <person name="Pangilinan J."/>
            <person name="Riley R."/>
            <person name="LaButti K."/>
            <person name="Andreopoulos B."/>
            <person name="Lipzen A."/>
            <person name="Chen C."/>
            <person name="Yan M."/>
            <person name="Daum C."/>
            <person name="Ng V."/>
            <person name="Clum A."/>
            <person name="Steindorff A."/>
            <person name="Ohm R.A."/>
            <person name="Martin F."/>
            <person name="Silar P."/>
            <person name="Natvig D.O."/>
            <person name="Lalanne C."/>
            <person name="Gautier V."/>
            <person name="Ament-Velasquez S.L."/>
            <person name="Kruys A."/>
            <person name="Hutchinson M.I."/>
            <person name="Powell A.J."/>
            <person name="Barry K."/>
            <person name="Miller A.N."/>
            <person name="Grigoriev I.V."/>
            <person name="Debuchy R."/>
            <person name="Gladieux P."/>
            <person name="Hiltunen Thoren M."/>
            <person name="Johannesson H."/>
        </authorList>
    </citation>
    <scope>NUCLEOTIDE SEQUENCE</scope>
    <source>
        <strain evidence="8">CBS 955.72</strain>
    </source>
</reference>
<feature type="compositionally biased region" description="Low complexity" evidence="6">
    <location>
        <begin position="36"/>
        <end position="65"/>
    </location>
</feature>
<feature type="compositionally biased region" description="Low complexity" evidence="6">
    <location>
        <begin position="532"/>
        <end position="544"/>
    </location>
</feature>
<feature type="compositionally biased region" description="Polar residues" evidence="6">
    <location>
        <begin position="150"/>
        <end position="160"/>
    </location>
</feature>
<dbReference type="GO" id="GO:0110031">
    <property type="term" value="P:negative regulation of G2/MI transition of meiotic cell cycle"/>
    <property type="evidence" value="ECO:0007669"/>
    <property type="project" value="TreeGrafter"/>
</dbReference>
<gene>
    <name evidence="8" type="ORF">B0T25DRAFT_447686</name>
</gene>
<feature type="domain" description="Protein kinase" evidence="7">
    <location>
        <begin position="818"/>
        <end position="1172"/>
    </location>
</feature>
<accession>A0AAJ0HPF7</accession>
<dbReference type="GO" id="GO:0005634">
    <property type="term" value="C:nucleus"/>
    <property type="evidence" value="ECO:0007669"/>
    <property type="project" value="TreeGrafter"/>
</dbReference>
<dbReference type="PANTHER" id="PTHR11042:SF196">
    <property type="entry name" value="MITOSIS INHIBITOR PROTEIN KINASE SWE1"/>
    <property type="match status" value="1"/>
</dbReference>
<comment type="caution">
    <text evidence="8">The sequence shown here is derived from an EMBL/GenBank/DDBJ whole genome shotgun (WGS) entry which is preliminary data.</text>
</comment>
<keyword evidence="3" id="KW-0418">Kinase</keyword>
<feature type="region of interest" description="Disordered" evidence="6">
    <location>
        <begin position="729"/>
        <end position="810"/>
    </location>
</feature>
<feature type="region of interest" description="Disordered" evidence="6">
    <location>
        <begin position="30"/>
        <end position="65"/>
    </location>
</feature>
<feature type="region of interest" description="Disordered" evidence="6">
    <location>
        <begin position="82"/>
        <end position="170"/>
    </location>
</feature>
<feature type="compositionally biased region" description="Polar residues" evidence="6">
    <location>
        <begin position="403"/>
        <end position="416"/>
    </location>
</feature>
<dbReference type="PROSITE" id="PS00108">
    <property type="entry name" value="PROTEIN_KINASE_ST"/>
    <property type="match status" value="1"/>
</dbReference>
<feature type="region of interest" description="Disordered" evidence="6">
    <location>
        <begin position="632"/>
        <end position="680"/>
    </location>
</feature>
<feature type="compositionally biased region" description="Polar residues" evidence="6">
    <location>
        <begin position="741"/>
        <end position="751"/>
    </location>
</feature>
<dbReference type="GO" id="GO:0004713">
    <property type="term" value="F:protein tyrosine kinase activity"/>
    <property type="evidence" value="ECO:0007669"/>
    <property type="project" value="TreeGrafter"/>
</dbReference>
<dbReference type="Proteomes" id="UP001275084">
    <property type="component" value="Unassembled WGS sequence"/>
</dbReference>
<dbReference type="InterPro" id="IPR011009">
    <property type="entry name" value="Kinase-like_dom_sf"/>
</dbReference>
<sequence length="1206" mass="129750">MSYSNGSGGTLTLPSPTHVHHVDVGSAVRSLRRSLSRSPSKFRLAGSGHSPASRSGPASPGPEAAAAFQTPTHFSAGRFEPAQAASAPPRVSATFDSHSFLNPQPSLSTPYKPSVKLSVRSARSKPATGRPLSRTRVSPKSPLKRVFGPSQDSGNPNLPSFTPPEPQGEEKIPTFSEFALALSPVSRRNLERPSRHSMHLDVSGSSKHGLSKFLDANTDTFASISVSPLKRSDAMSLDQTSLGSPVAKRRSLHGITSLGSDFNIFDFHPIPPQQGFDIHEDGNHEYQLTGSLASPFRDSNIRDSPTPMAMPPAPAPAPTMPKRMSSLRKSTLQQRHGSEGRTSWGRRAGEKQLAQLANEATTPTARSRPRLSLDQYVPPDDRGSPFSTQAPLQNASIHPMPRQANQPHPLSRTLTQSSSNSSVPDESPTHVPVHFGERARVPLNFSKSLPPGSHRPVNDADPVATPQYKRAKPFQAAFMSTGLVSKMNRNPELGPPKHLGAKVTAMPDTPCKKQYNSATYPPQFGSGRRQSRPSFGSPSTPFSSLQSANRGNIFGSQDKPGLFFAQNRSNHSRKVSLLSLDGDDHGENVAVSDDFPPTPTKGVLFKSIGTSGQAARTPNVARSFAPRQSTFGLASEQHAPSPGCKFTSLPDLSGNGAKSQGSHQFGAKARPSTPVLGMSPDSLTTYTVTAMIPIYSVNPRGEVDGVKKIPLLTVLNNPTVGAIAKADPAAPASPLNAADYSENSSPRTPQDSLMAPPDPSRLSISGSQDDKANHSRPPATPTTSARQVFPTFPDRRLSVTPRNGHGPKDVDESLVARFDKSEVIGKGEFSKVFRVVKSSLPKSLTATFAATPSRRTPSTPDSGKMYAVKKLRIPFNGNRERESKLREVAILKALSNSDKVVHYIDSWEQNGHLYIQTEFCAEGGLDAFLKSVGQAGRLDDFRIWKILLEATQGLAAIHEAGFIHLDLKPANIFIAYDGYLKIGDFGMATRWPAEKGIEGEGDREYIAPEILLGQFDKPADVFALGLIILEMACNVFLPDNGPSWQALRSCDLSIVPSLTSSEASAVVRDANGFPIEHESGNSHMHEHQTMGSSTALGAKGKRRGFPFEAMTHDASNLFGAQKRNELHNPPDFMTNADDADSLDSVVKWILQPVPAHRPTAHQLLASQGISWVASRRAAGATVYEGNWGPQAGPSVKELVDTEMTDV</sequence>
<evidence type="ECO:0000256" key="5">
    <source>
        <dbReference type="ARBA" id="ARBA00037982"/>
    </source>
</evidence>
<evidence type="ECO:0000313" key="9">
    <source>
        <dbReference type="Proteomes" id="UP001275084"/>
    </source>
</evidence>
<feature type="region of interest" description="Disordered" evidence="6">
    <location>
        <begin position="505"/>
        <end position="551"/>
    </location>
</feature>
<dbReference type="InterPro" id="IPR000719">
    <property type="entry name" value="Prot_kinase_dom"/>
</dbReference>
<evidence type="ECO:0000256" key="3">
    <source>
        <dbReference type="ARBA" id="ARBA00022777"/>
    </source>
</evidence>
<dbReference type="EMBL" id="JAUIQD010000002">
    <property type="protein sequence ID" value="KAK3359024.1"/>
    <property type="molecule type" value="Genomic_DNA"/>
</dbReference>
<feature type="region of interest" description="Disordered" evidence="6">
    <location>
        <begin position="301"/>
        <end position="432"/>
    </location>
</feature>
<feature type="compositionally biased region" description="Pro residues" evidence="6">
    <location>
        <begin position="308"/>
        <end position="319"/>
    </location>
</feature>
<evidence type="ECO:0000256" key="4">
    <source>
        <dbReference type="ARBA" id="ARBA00022840"/>
    </source>
</evidence>
<name>A0AAJ0HPF7_9PEZI</name>
<dbReference type="SMART" id="SM00220">
    <property type="entry name" value="S_TKc"/>
    <property type="match status" value="1"/>
</dbReference>
<feature type="compositionally biased region" description="Polar residues" evidence="6">
    <location>
        <begin position="385"/>
        <end position="396"/>
    </location>
</feature>
<evidence type="ECO:0000256" key="6">
    <source>
        <dbReference type="SAM" id="MobiDB-lite"/>
    </source>
</evidence>
<organism evidence="8 9">
    <name type="scientific">Lasiosphaeria hispida</name>
    <dbReference type="NCBI Taxonomy" id="260671"/>
    <lineage>
        <taxon>Eukaryota</taxon>
        <taxon>Fungi</taxon>
        <taxon>Dikarya</taxon>
        <taxon>Ascomycota</taxon>
        <taxon>Pezizomycotina</taxon>
        <taxon>Sordariomycetes</taxon>
        <taxon>Sordariomycetidae</taxon>
        <taxon>Sordariales</taxon>
        <taxon>Lasiosphaeriaceae</taxon>
        <taxon>Lasiosphaeria</taxon>
    </lineage>
</organism>
<dbReference type="InterPro" id="IPR050339">
    <property type="entry name" value="CC_SR_Kinase"/>
</dbReference>
<keyword evidence="1" id="KW-0808">Transferase</keyword>
<dbReference type="FunFam" id="1.10.510.10:FF:000536">
    <property type="entry name" value="Cyclin-dependent kinase WEE1"/>
    <property type="match status" value="1"/>
</dbReference>
<evidence type="ECO:0000313" key="8">
    <source>
        <dbReference type="EMBL" id="KAK3359024.1"/>
    </source>
</evidence>
<keyword evidence="4" id="KW-0067">ATP-binding</keyword>
<keyword evidence="9" id="KW-1185">Reference proteome</keyword>
<keyword evidence="2" id="KW-0547">Nucleotide-binding</keyword>
<dbReference type="AlphaFoldDB" id="A0AAJ0HPF7"/>
<feature type="region of interest" description="Disordered" evidence="6">
    <location>
        <begin position="188"/>
        <end position="207"/>
    </location>
</feature>
<proteinExistence type="inferred from homology"/>
<dbReference type="Gene3D" id="1.10.510.10">
    <property type="entry name" value="Transferase(Phosphotransferase) domain 1"/>
    <property type="match status" value="1"/>
</dbReference>